<feature type="domain" description="SGNH hydrolase-type esterase" evidence="3">
    <location>
        <begin position="34"/>
        <end position="248"/>
    </location>
</feature>
<dbReference type="GO" id="GO:0004622">
    <property type="term" value="F:phosphatidylcholine lysophospholipase activity"/>
    <property type="evidence" value="ECO:0007669"/>
    <property type="project" value="TreeGrafter"/>
</dbReference>
<feature type="signal peptide" evidence="2">
    <location>
        <begin position="1"/>
        <end position="20"/>
    </location>
</feature>
<evidence type="ECO:0000259" key="3">
    <source>
        <dbReference type="Pfam" id="PF13472"/>
    </source>
</evidence>
<evidence type="ECO:0000256" key="1">
    <source>
        <dbReference type="SAM" id="MobiDB-lite"/>
    </source>
</evidence>
<organism evidence="4 5">
    <name type="scientific">Candidatus Spyradenecus faecavium</name>
    <dbReference type="NCBI Taxonomy" id="2840947"/>
    <lineage>
        <taxon>Bacteria</taxon>
        <taxon>Pseudomonadati</taxon>
        <taxon>Lentisphaerota</taxon>
        <taxon>Lentisphaeria</taxon>
        <taxon>Lentisphaerales</taxon>
        <taxon>Lentisphaeraceae</taxon>
        <taxon>Lentisphaeraceae incertae sedis</taxon>
        <taxon>Candidatus Spyradenecus</taxon>
    </lineage>
</organism>
<dbReference type="PANTHER" id="PTHR30383">
    <property type="entry name" value="THIOESTERASE 1/PROTEASE 1/LYSOPHOSPHOLIPASE L1"/>
    <property type="match status" value="1"/>
</dbReference>
<feature type="compositionally biased region" description="Gly residues" evidence="1">
    <location>
        <begin position="1304"/>
        <end position="1314"/>
    </location>
</feature>
<dbReference type="InterPro" id="IPR051532">
    <property type="entry name" value="Ester_Hydrolysis_Enzymes"/>
</dbReference>
<name>A0A9D1T289_9BACT</name>
<dbReference type="Proteomes" id="UP000886845">
    <property type="component" value="Unassembled WGS sequence"/>
</dbReference>
<feature type="chain" id="PRO_5038975860" description="SGNH hydrolase-type esterase domain-containing protein" evidence="2">
    <location>
        <begin position="21"/>
        <end position="1314"/>
    </location>
</feature>
<comment type="caution">
    <text evidence="4">The sequence shown here is derived from an EMBL/GenBank/DDBJ whole genome shotgun (WGS) entry which is preliminary data.</text>
</comment>
<reference evidence="4" key="2">
    <citation type="journal article" date="2021" name="PeerJ">
        <title>Extensive microbial diversity within the chicken gut microbiome revealed by metagenomics and culture.</title>
        <authorList>
            <person name="Gilroy R."/>
            <person name="Ravi A."/>
            <person name="Getino M."/>
            <person name="Pursley I."/>
            <person name="Horton D.L."/>
            <person name="Alikhan N.F."/>
            <person name="Baker D."/>
            <person name="Gharbi K."/>
            <person name="Hall N."/>
            <person name="Watson M."/>
            <person name="Adriaenssens E.M."/>
            <person name="Foster-Nyarko E."/>
            <person name="Jarju S."/>
            <person name="Secka A."/>
            <person name="Antonio M."/>
            <person name="Oren A."/>
            <person name="Chaudhuri R.R."/>
            <person name="La Ragione R."/>
            <person name="Hildebrand F."/>
            <person name="Pallen M.J."/>
        </authorList>
    </citation>
    <scope>NUCLEOTIDE SEQUENCE</scope>
    <source>
        <strain evidence="4">35461</strain>
    </source>
</reference>
<dbReference type="PANTHER" id="PTHR30383:SF5">
    <property type="entry name" value="SGNH HYDROLASE-TYPE ESTERASE DOMAIN-CONTAINING PROTEIN"/>
    <property type="match status" value="1"/>
</dbReference>
<evidence type="ECO:0000313" key="4">
    <source>
        <dbReference type="EMBL" id="HIV08726.1"/>
    </source>
</evidence>
<dbReference type="Pfam" id="PF13472">
    <property type="entry name" value="Lipase_GDSL_2"/>
    <property type="match status" value="2"/>
</dbReference>
<accession>A0A9D1T289</accession>
<feature type="domain" description="SGNH hydrolase-type esterase" evidence="3">
    <location>
        <begin position="910"/>
        <end position="1138"/>
    </location>
</feature>
<dbReference type="SUPFAM" id="SSF52266">
    <property type="entry name" value="SGNH hydrolase"/>
    <property type="match status" value="2"/>
</dbReference>
<feature type="region of interest" description="Disordered" evidence="1">
    <location>
        <begin position="1258"/>
        <end position="1314"/>
    </location>
</feature>
<dbReference type="InterPro" id="IPR013830">
    <property type="entry name" value="SGNH_hydro"/>
</dbReference>
<dbReference type="InterPro" id="IPR036514">
    <property type="entry name" value="SGNH_hydro_sf"/>
</dbReference>
<dbReference type="Gene3D" id="3.40.50.1110">
    <property type="entry name" value="SGNH hydrolase"/>
    <property type="match status" value="2"/>
</dbReference>
<reference evidence="4" key="1">
    <citation type="submission" date="2020-10" db="EMBL/GenBank/DDBJ databases">
        <authorList>
            <person name="Gilroy R."/>
        </authorList>
    </citation>
    <scope>NUCLEOTIDE SEQUENCE</scope>
    <source>
        <strain evidence="4">35461</strain>
    </source>
</reference>
<proteinExistence type="predicted"/>
<evidence type="ECO:0000313" key="5">
    <source>
        <dbReference type="Proteomes" id="UP000886845"/>
    </source>
</evidence>
<gene>
    <name evidence="4" type="ORF">IAC79_01245</name>
</gene>
<keyword evidence="2" id="KW-0732">Signal</keyword>
<dbReference type="EMBL" id="DVOR01000040">
    <property type="protein sequence ID" value="HIV08726.1"/>
    <property type="molecule type" value="Genomic_DNA"/>
</dbReference>
<protein>
    <recommendedName>
        <fullName evidence="3">SGNH hydrolase-type esterase domain-containing protein</fullName>
    </recommendedName>
</protein>
<sequence length="1314" mass="137684">MKKLFLFLLALAAPLPFVRAAGETAPDSLTWMPMGDSITEGERDMGHPDRGDADSRGGYRYQLWRQLTEAGQPVRCVGFRTGHQGTEEVEDNPAWAWHCGLYGGLIRPVAGRKYGAHLFNVESALEHAGHPDVITLMLGINDLSFLPSDDPAGIREVFDAWVALACRLADLRPHSQVLVSTLLPVVPGNASDGRFGPFNDLVRAAAEAGTAPFDRPNVRLADVCRLAFGDAYDANFFKPDGVHPNEAGSIRVAEAWLPAFEEAIDALEAAHPAIVHLHNGVPGQVRVRLNRFAADFAGATLRLDGGATLTDGTPDPDDAHVLVFPCATPFRNGAVASATLTHGQTRLEAASAAIELLGSGAAENVPADFREGFVRIGATALGSEDASAVGVPAGPIRRVAYYLELKRPGLPPQFVWVSMDAGPFGNDPARVGLPDLGAAPIKAEVGNLAVFGNRGNFAKTVTGGRGIVEITPLGYTGADAASFPAEATPGAYGWNDTFNTAGAGYGCLQVARIREGAAGTSADPAAEMILAYNGFRSGIDDDAGIGSFVTHRDNLGTQIDAVHDWTFFARLTGYAAYAPAAYEHRLLEVWVEPGGPLAAPASGPWVAWGDRAFSAETASPPHVALAFDGTDASAWRLEHGDGHVEEDGSLRTGTGAAPTIRFGKTIDVGYDSADAMTVVAVVRGVPDTPLGKPLIHVGNGTTGVGCALKTATTLTGTWGNAVWGDCGVFPPADALSGAGSVCVALTTGTQPARMTVFPCADGVPAWTSVTGLQGTGLRADRIVFGNFVNADTDGLDFTLERVAVFRGVPSDGALRAFARGEALTLPAGARFTRWEAGAPPFAIDADALALFPEGDYAALAFPDGFADSDRVAELLARSDLPGAVADTGFAEGTLTLTIRRAEADLVVLPMGDSITHGSSNGANWRKPLFDGFARDGWNVRSAGFWENLYSEALAEANAPALPACRRHNGISGQRIHTGGNRAGYLQGLDNFLDADGYPDVITLMIGTNDAEGDPEAAFAQWRALVRRLVALRPDAWILVSPIPAMRGQTAEAYAADPFRPAYNGAILSLFDTVTATLTVDGAEVPCRLGTLNAAGREAFGKTAKVRLASMLDALGFAESGVNNPYYLDDLHPNQAGYNRMAAVWRAAIEQIAVREKGLREALAVVAAWSPEGDCARVAVALNHNVVPDGLRLTVAGQEAEGLTLSEDGRVLTGALPQPLAAGREVALSLTARRAGQAAAETAEAAFVPAGLGAKANIPEAEGYISPPPRRRPRPREHPGGRGLHPCPVDAGGASFRRSARRGGGRVGQGHSPGV</sequence>
<evidence type="ECO:0000256" key="2">
    <source>
        <dbReference type="SAM" id="SignalP"/>
    </source>
</evidence>